<dbReference type="Gene3D" id="3.60.21.10">
    <property type="match status" value="1"/>
</dbReference>
<sequence>MKLGVISDLHVDLNELDGEPPIEEALLEVAAERGLDGLIIAGDISNDMNRSLAVLHELKERCGFPVMFVPGNHDYWSKDNGIRDTWHIYRQLQSFEGCLSERPCELDNGWVVVGGSGWYDYTMGEPDYSFDDFERMHAMDRTWQDSIYVAWGRSNRDIHRYFYERLERELAEHQGKPIVMVTHMLTHPYFKVPMPHPQWSYFNAFLGSTEYAELYRRYGVRYGIMGHVHYRKRHTDRGTEMICACLGYRKEWRKASAVEEIRDCLQTIVLV</sequence>
<dbReference type="EMBL" id="JACXJA010000026">
    <property type="protein sequence ID" value="MBD2864082.1"/>
    <property type="molecule type" value="Genomic_DNA"/>
</dbReference>
<dbReference type="InterPro" id="IPR004843">
    <property type="entry name" value="Calcineurin-like_PHP"/>
</dbReference>
<evidence type="ECO:0000313" key="2">
    <source>
        <dbReference type="EMBL" id="MBD2864082.1"/>
    </source>
</evidence>
<dbReference type="InterPro" id="IPR052963">
    <property type="entry name" value="Pantetheine_PDE"/>
</dbReference>
<evidence type="ECO:0000259" key="1">
    <source>
        <dbReference type="Pfam" id="PF00149"/>
    </source>
</evidence>
<proteinExistence type="predicted"/>
<dbReference type="PANTHER" id="PTHR36492:SF2">
    <property type="entry name" value="[ACYL-CARRIER-PROTEIN] PHOSPHODIESTERASE PPTH"/>
    <property type="match status" value="1"/>
</dbReference>
<dbReference type="Proteomes" id="UP000639396">
    <property type="component" value="Unassembled WGS sequence"/>
</dbReference>
<name>A0A927CCI6_9BACL</name>
<accession>A0A927CCI6</accession>
<dbReference type="SUPFAM" id="SSF56300">
    <property type="entry name" value="Metallo-dependent phosphatases"/>
    <property type="match status" value="1"/>
</dbReference>
<dbReference type="AlphaFoldDB" id="A0A927CCI6"/>
<dbReference type="InterPro" id="IPR022302">
    <property type="entry name" value="Phosphoesterase_putative"/>
</dbReference>
<dbReference type="RefSeq" id="WP_190929703.1">
    <property type="nucleotide sequence ID" value="NZ_JACXJA010000026.1"/>
</dbReference>
<evidence type="ECO:0000313" key="3">
    <source>
        <dbReference type="Proteomes" id="UP000639396"/>
    </source>
</evidence>
<organism evidence="2 3">
    <name type="scientific">Paenibacillus oceani</name>
    <dbReference type="NCBI Taxonomy" id="2772510"/>
    <lineage>
        <taxon>Bacteria</taxon>
        <taxon>Bacillati</taxon>
        <taxon>Bacillota</taxon>
        <taxon>Bacilli</taxon>
        <taxon>Bacillales</taxon>
        <taxon>Paenibacillaceae</taxon>
        <taxon>Paenibacillus</taxon>
    </lineage>
</organism>
<feature type="domain" description="Calcineurin-like phosphoesterase" evidence="1">
    <location>
        <begin position="1"/>
        <end position="230"/>
    </location>
</feature>
<dbReference type="InterPro" id="IPR029052">
    <property type="entry name" value="Metallo-depent_PP-like"/>
</dbReference>
<dbReference type="NCBIfam" id="TIGR03729">
    <property type="entry name" value="acc_ester"/>
    <property type="match status" value="1"/>
</dbReference>
<gene>
    <name evidence="2" type="ORF">IDH45_19020</name>
</gene>
<protein>
    <submittedName>
        <fullName evidence="2">Metallophosphoesterase</fullName>
    </submittedName>
</protein>
<dbReference type="Pfam" id="PF00149">
    <property type="entry name" value="Metallophos"/>
    <property type="match status" value="1"/>
</dbReference>
<reference evidence="2" key="1">
    <citation type="submission" date="2020-09" db="EMBL/GenBank/DDBJ databases">
        <title>A novel bacterium of genus Paenibacillus, isolated from South China Sea.</title>
        <authorList>
            <person name="Huang H."/>
            <person name="Mo K."/>
            <person name="Hu Y."/>
        </authorList>
    </citation>
    <scope>NUCLEOTIDE SEQUENCE</scope>
    <source>
        <strain evidence="2">IB182363</strain>
    </source>
</reference>
<dbReference type="GO" id="GO:0016787">
    <property type="term" value="F:hydrolase activity"/>
    <property type="evidence" value="ECO:0007669"/>
    <property type="project" value="InterPro"/>
</dbReference>
<dbReference type="PANTHER" id="PTHR36492">
    <property type="match status" value="1"/>
</dbReference>
<comment type="caution">
    <text evidence="2">The sequence shown here is derived from an EMBL/GenBank/DDBJ whole genome shotgun (WGS) entry which is preliminary data.</text>
</comment>
<keyword evidence="3" id="KW-1185">Reference proteome</keyword>